<proteinExistence type="predicted"/>
<evidence type="ECO:0000313" key="2">
    <source>
        <dbReference type="EMBL" id="GAI14735.1"/>
    </source>
</evidence>
<sequence length="327" mass="36867">SGRTDFSGLGISLGDRTGGVTPETYPDILRSREVLLAVAKSPFFIEDLDMTMKLIEYYNRPPGPFRSFLLGLKSVTIGLPKTIVGFFKKKSPGKDTVTESGERIFSAVEEEKIARLLAGNLSVNVDLMSGVMSISYTTTNPRLSAQIAQSFIDYLKIRVQGIYTYNSEEKLTYFRNRLNEADHELAQSEKILAKFIDSNWDPKTAKLQTELERLKRQVTFKSELYSHLQAQLAQVDLELKRNQPVITVLQAPYPPTQPSSSGRRRIFALSIILGCLAGIVAIVVILAFEKQMANDVSRAEWLEIKKIVSQSPPVRWMRRFRIKSDAK</sequence>
<dbReference type="AlphaFoldDB" id="X1MJ45"/>
<evidence type="ECO:0008006" key="3">
    <source>
        <dbReference type="Google" id="ProtNLM"/>
    </source>
</evidence>
<name>X1MJ45_9ZZZZ</name>
<reference evidence="2" key="1">
    <citation type="journal article" date="2014" name="Front. Microbiol.">
        <title>High frequency of phylogenetically diverse reductive dehalogenase-homologous genes in deep subseafloor sedimentary metagenomes.</title>
        <authorList>
            <person name="Kawai M."/>
            <person name="Futagami T."/>
            <person name="Toyoda A."/>
            <person name="Takaki Y."/>
            <person name="Nishi S."/>
            <person name="Hori S."/>
            <person name="Arai W."/>
            <person name="Tsubouchi T."/>
            <person name="Morono Y."/>
            <person name="Uchiyama I."/>
            <person name="Ito T."/>
            <person name="Fujiyama A."/>
            <person name="Inagaki F."/>
            <person name="Takami H."/>
        </authorList>
    </citation>
    <scope>NUCLEOTIDE SEQUENCE</scope>
    <source>
        <strain evidence="2">Expedition CK06-06</strain>
    </source>
</reference>
<dbReference type="EMBL" id="BARV01007946">
    <property type="protein sequence ID" value="GAI14735.1"/>
    <property type="molecule type" value="Genomic_DNA"/>
</dbReference>
<evidence type="ECO:0000256" key="1">
    <source>
        <dbReference type="SAM" id="Phobius"/>
    </source>
</evidence>
<gene>
    <name evidence="2" type="ORF">S06H3_16091</name>
</gene>
<keyword evidence="1" id="KW-1133">Transmembrane helix</keyword>
<dbReference type="InterPro" id="IPR050445">
    <property type="entry name" value="Bact_polysacc_biosynth/exp"/>
</dbReference>
<comment type="caution">
    <text evidence="2">The sequence shown here is derived from an EMBL/GenBank/DDBJ whole genome shotgun (WGS) entry which is preliminary data.</text>
</comment>
<keyword evidence="1" id="KW-0472">Membrane</keyword>
<dbReference type="PANTHER" id="PTHR32309">
    <property type="entry name" value="TYROSINE-PROTEIN KINASE"/>
    <property type="match status" value="1"/>
</dbReference>
<feature type="non-terminal residue" evidence="2">
    <location>
        <position position="1"/>
    </location>
</feature>
<dbReference type="PANTHER" id="PTHR32309:SF31">
    <property type="entry name" value="CAPSULAR EXOPOLYSACCHARIDE FAMILY"/>
    <property type="match status" value="1"/>
</dbReference>
<feature type="transmembrane region" description="Helical" evidence="1">
    <location>
        <begin position="266"/>
        <end position="288"/>
    </location>
</feature>
<keyword evidence="1" id="KW-0812">Transmembrane</keyword>
<accession>X1MJ45</accession>
<protein>
    <recommendedName>
        <fullName evidence="3">Tyrosine kinase G-rich domain-containing protein</fullName>
    </recommendedName>
</protein>
<organism evidence="2">
    <name type="scientific">marine sediment metagenome</name>
    <dbReference type="NCBI Taxonomy" id="412755"/>
    <lineage>
        <taxon>unclassified sequences</taxon>
        <taxon>metagenomes</taxon>
        <taxon>ecological metagenomes</taxon>
    </lineage>
</organism>